<evidence type="ECO:0000256" key="5">
    <source>
        <dbReference type="ARBA" id="ARBA00023004"/>
    </source>
</evidence>
<reference evidence="9 10" key="1">
    <citation type="submission" date="2019-11" db="EMBL/GenBank/DDBJ databases">
        <title>Identification of a novel strain.</title>
        <authorList>
            <person name="Xu Q."/>
            <person name="Wang G."/>
        </authorList>
    </citation>
    <scope>NUCLEOTIDE SEQUENCE [LARGE SCALE GENOMIC DNA]</scope>
    <source>
        <strain evidence="10">xq</strain>
    </source>
</reference>
<keyword evidence="3 6" id="KW-0479">Metal-binding</keyword>
<dbReference type="EMBL" id="WMBQ01000002">
    <property type="protein sequence ID" value="MTD95534.1"/>
    <property type="molecule type" value="Genomic_DNA"/>
</dbReference>
<evidence type="ECO:0000256" key="1">
    <source>
        <dbReference type="ARBA" id="ARBA00022448"/>
    </source>
</evidence>
<dbReference type="Proteomes" id="UP000440694">
    <property type="component" value="Unassembled WGS sequence"/>
</dbReference>
<dbReference type="InterPro" id="IPR002327">
    <property type="entry name" value="Cyt_c_1A/1B"/>
</dbReference>
<evidence type="ECO:0000256" key="7">
    <source>
        <dbReference type="SAM" id="SignalP"/>
    </source>
</evidence>
<keyword evidence="1" id="KW-0813">Transport</keyword>
<name>A0A6I3KK90_9HYPH</name>
<organism evidence="9 10">
    <name type="scientific">Hyphomicrobium album</name>
    <dbReference type="NCBI Taxonomy" id="2665159"/>
    <lineage>
        <taxon>Bacteria</taxon>
        <taxon>Pseudomonadati</taxon>
        <taxon>Pseudomonadota</taxon>
        <taxon>Alphaproteobacteria</taxon>
        <taxon>Hyphomicrobiales</taxon>
        <taxon>Hyphomicrobiaceae</taxon>
        <taxon>Hyphomicrobium</taxon>
    </lineage>
</organism>
<evidence type="ECO:0000256" key="6">
    <source>
        <dbReference type="PROSITE-ProRule" id="PRU00433"/>
    </source>
</evidence>
<evidence type="ECO:0000256" key="4">
    <source>
        <dbReference type="ARBA" id="ARBA00022982"/>
    </source>
</evidence>
<feature type="signal peptide" evidence="7">
    <location>
        <begin position="1"/>
        <end position="20"/>
    </location>
</feature>
<evidence type="ECO:0000259" key="8">
    <source>
        <dbReference type="PROSITE" id="PS51007"/>
    </source>
</evidence>
<feature type="chain" id="PRO_5026169776" evidence="7">
    <location>
        <begin position="21"/>
        <end position="124"/>
    </location>
</feature>
<dbReference type="SUPFAM" id="SSF46626">
    <property type="entry name" value="Cytochrome c"/>
    <property type="match status" value="1"/>
</dbReference>
<evidence type="ECO:0000256" key="2">
    <source>
        <dbReference type="ARBA" id="ARBA00022617"/>
    </source>
</evidence>
<protein>
    <submittedName>
        <fullName evidence="9">C-type cytochrome</fullName>
    </submittedName>
</protein>
<keyword evidence="2 6" id="KW-0349">Heme</keyword>
<gene>
    <name evidence="9" type="ORF">GIW81_14435</name>
</gene>
<dbReference type="RefSeq" id="WP_154740070.1">
    <property type="nucleotide sequence ID" value="NZ_WMBQ01000002.1"/>
</dbReference>
<dbReference type="AlphaFoldDB" id="A0A6I3KK90"/>
<evidence type="ECO:0000313" key="10">
    <source>
        <dbReference type="Proteomes" id="UP000440694"/>
    </source>
</evidence>
<evidence type="ECO:0000256" key="3">
    <source>
        <dbReference type="ARBA" id="ARBA00022723"/>
    </source>
</evidence>
<keyword evidence="7" id="KW-0732">Signal</keyword>
<dbReference type="Pfam" id="PF00034">
    <property type="entry name" value="Cytochrom_C"/>
    <property type="match status" value="1"/>
</dbReference>
<dbReference type="Gene3D" id="1.10.760.10">
    <property type="entry name" value="Cytochrome c-like domain"/>
    <property type="match status" value="1"/>
</dbReference>
<sequence>MRRGCLALIGVMLAGLPATAQDASKGEAVFKRCRACHAIGPAAQNKAGPALTGIVGRKAGTVAGFNYSDAMKDAGSGGIVWTEQTLEQFLASPDTFVPNNVMASPGIKNPDDLKDLVAFLKLHK</sequence>
<keyword evidence="4" id="KW-0249">Electron transport</keyword>
<keyword evidence="5 6" id="KW-0408">Iron</keyword>
<comment type="caution">
    <text evidence="9">The sequence shown here is derived from an EMBL/GenBank/DDBJ whole genome shotgun (WGS) entry which is preliminary data.</text>
</comment>
<dbReference type="GO" id="GO:0046872">
    <property type="term" value="F:metal ion binding"/>
    <property type="evidence" value="ECO:0007669"/>
    <property type="project" value="UniProtKB-KW"/>
</dbReference>
<dbReference type="PRINTS" id="PR00604">
    <property type="entry name" value="CYTCHRMECIAB"/>
</dbReference>
<proteinExistence type="predicted"/>
<dbReference type="PROSITE" id="PS51007">
    <property type="entry name" value="CYTC"/>
    <property type="match status" value="1"/>
</dbReference>
<dbReference type="GO" id="GO:0009055">
    <property type="term" value="F:electron transfer activity"/>
    <property type="evidence" value="ECO:0007669"/>
    <property type="project" value="InterPro"/>
</dbReference>
<dbReference type="InterPro" id="IPR036909">
    <property type="entry name" value="Cyt_c-like_dom_sf"/>
</dbReference>
<accession>A0A6I3KK90</accession>
<dbReference type="InterPro" id="IPR009056">
    <property type="entry name" value="Cyt_c-like_dom"/>
</dbReference>
<dbReference type="PANTHER" id="PTHR11961">
    <property type="entry name" value="CYTOCHROME C"/>
    <property type="match status" value="1"/>
</dbReference>
<feature type="domain" description="Cytochrome c" evidence="8">
    <location>
        <begin position="21"/>
        <end position="124"/>
    </location>
</feature>
<dbReference type="GO" id="GO:0020037">
    <property type="term" value="F:heme binding"/>
    <property type="evidence" value="ECO:0007669"/>
    <property type="project" value="InterPro"/>
</dbReference>
<evidence type="ECO:0000313" key="9">
    <source>
        <dbReference type="EMBL" id="MTD95534.1"/>
    </source>
</evidence>
<keyword evidence="10" id="KW-1185">Reference proteome</keyword>